<dbReference type="AlphaFoldDB" id="Q8GXY5"/>
<proteinExistence type="evidence at transcript level"/>
<reference evidence="1" key="1">
    <citation type="submission" date="2002-11" db="EMBL/GenBank/DDBJ databases">
        <title>Arabidopsis thaliana full-length cDNA.</title>
        <authorList>
            <person name="Seki M."/>
            <person name="Iida K."/>
            <person name="Satou M."/>
            <person name="Sakurai T."/>
            <person name="Akiyama K."/>
            <person name="Ishida J."/>
            <person name="Nakajima M."/>
            <person name="Enju A."/>
            <person name="Kamiya A."/>
            <person name="Narusaka M."/>
            <person name="Carninci P."/>
            <person name="Kawai J."/>
            <person name="Hayashizaki Y."/>
            <person name="Shinozaki K."/>
        </authorList>
    </citation>
    <scope>NUCLEOTIDE SEQUENCE</scope>
</reference>
<evidence type="ECO:0000313" key="1">
    <source>
        <dbReference type="EMBL" id="BAC42601.1"/>
    </source>
</evidence>
<organism evidence="1">
    <name type="scientific">Arabidopsis thaliana</name>
    <name type="common">Mouse-ear cress</name>
    <dbReference type="NCBI Taxonomy" id="3702"/>
    <lineage>
        <taxon>Eukaryota</taxon>
        <taxon>Viridiplantae</taxon>
        <taxon>Streptophyta</taxon>
        <taxon>Embryophyta</taxon>
        <taxon>Tracheophyta</taxon>
        <taxon>Spermatophyta</taxon>
        <taxon>Magnoliopsida</taxon>
        <taxon>eudicotyledons</taxon>
        <taxon>Gunneridae</taxon>
        <taxon>Pentapetalae</taxon>
        <taxon>rosids</taxon>
        <taxon>malvids</taxon>
        <taxon>Brassicales</taxon>
        <taxon>Brassicaceae</taxon>
        <taxon>Camelineae</taxon>
        <taxon>Arabidopsis</taxon>
    </lineage>
</organism>
<sequence length="73" mass="7893">MDFESDNTRRSDLSSCKACSIADLIAQASAAKGEGNRRHPAEKVVISFSECEVAWNTQPEPARELCCCQAAST</sequence>
<name>Q8GXY5_ARATH</name>
<protein>
    <submittedName>
        <fullName evidence="1">Uncharacterized protein</fullName>
    </submittedName>
</protein>
<accession>Q8GXY5</accession>
<dbReference type="EMBL" id="AK117964">
    <property type="protein sequence ID" value="BAC42601.1"/>
    <property type="molecule type" value="mRNA"/>
</dbReference>